<dbReference type="FunFam" id="1.10.10.60:FF:000002">
    <property type="entry name" value="Myb family transcription factor"/>
    <property type="match status" value="1"/>
</dbReference>
<dbReference type="InterPro" id="IPR009057">
    <property type="entry name" value="Homeodomain-like_sf"/>
</dbReference>
<dbReference type="InterPro" id="IPR001005">
    <property type="entry name" value="SANT/Myb"/>
</dbReference>
<dbReference type="Gene3D" id="1.10.10.60">
    <property type="entry name" value="Homeodomain-like"/>
    <property type="match status" value="1"/>
</dbReference>
<gene>
    <name evidence="8" type="ORF">LTRI10_LOCUS47889</name>
</gene>
<dbReference type="PROSITE" id="PS51294">
    <property type="entry name" value="HTH_MYB"/>
    <property type="match status" value="1"/>
</dbReference>
<feature type="compositionally biased region" description="Acidic residues" evidence="6">
    <location>
        <begin position="93"/>
        <end position="103"/>
    </location>
</feature>
<dbReference type="Pfam" id="PF00249">
    <property type="entry name" value="Myb_DNA-binding"/>
    <property type="match status" value="1"/>
</dbReference>
<evidence type="ECO:0000256" key="2">
    <source>
        <dbReference type="ARBA" id="ARBA00023015"/>
    </source>
</evidence>
<feature type="region of interest" description="Disordered" evidence="6">
    <location>
        <begin position="397"/>
        <end position="448"/>
    </location>
</feature>
<evidence type="ECO:0000256" key="4">
    <source>
        <dbReference type="ARBA" id="ARBA00023163"/>
    </source>
</evidence>
<keyword evidence="3" id="KW-0238">DNA-binding</keyword>
<evidence type="ECO:0000256" key="5">
    <source>
        <dbReference type="ARBA" id="ARBA00023242"/>
    </source>
</evidence>
<feature type="compositionally biased region" description="Polar residues" evidence="6">
    <location>
        <begin position="52"/>
        <end position="72"/>
    </location>
</feature>
<dbReference type="GO" id="GO:0003677">
    <property type="term" value="F:DNA binding"/>
    <property type="evidence" value="ECO:0007669"/>
    <property type="project" value="UniProtKB-KW"/>
</dbReference>
<keyword evidence="2" id="KW-0805">Transcription regulation</keyword>
<organism evidence="8 9">
    <name type="scientific">Linum trigynum</name>
    <dbReference type="NCBI Taxonomy" id="586398"/>
    <lineage>
        <taxon>Eukaryota</taxon>
        <taxon>Viridiplantae</taxon>
        <taxon>Streptophyta</taxon>
        <taxon>Embryophyta</taxon>
        <taxon>Tracheophyta</taxon>
        <taxon>Spermatophyta</taxon>
        <taxon>Magnoliopsida</taxon>
        <taxon>eudicotyledons</taxon>
        <taxon>Gunneridae</taxon>
        <taxon>Pentapetalae</taxon>
        <taxon>rosids</taxon>
        <taxon>fabids</taxon>
        <taxon>Malpighiales</taxon>
        <taxon>Linaceae</taxon>
        <taxon>Linum</taxon>
    </lineage>
</organism>
<dbReference type="SUPFAM" id="SSF46689">
    <property type="entry name" value="Homeodomain-like"/>
    <property type="match status" value="1"/>
</dbReference>
<sequence>MDFPDQRKRCHEYVDALEEERRKIQVFKRELPLCLELVTQAIEACRRELSGSTPTEYTTTMPGQYDCSEQTSSGGGPVLEEFIPIKPHNNSSCDDDEGNENENDLNTHHRHDEEDHENQDIGSGDERSLKRNRSENQETEDHKSSSSNKKSDWLRSVQLWNQSPDPPPPNEEVPRRAVVKEVKRSGSGGAFQPFQKEKNSSGGGGVVGKSNGAGGNHDKTTAVATAVATTPSSVLSSSAAAAGTDGGGGDPSVSNKNSNKQQQQKKDVDNKEAQAQQRKQRRCWSPELHRRFLHALQQLGGSHAATPKQIRELMKVDGLTNDEVKSHLQKYRLHTRRPSHGVQNTSNQPGPQFVVVGGIWVPPSAEYTVAAAAAVGETANIPASAAQGGSKYAPVATTVGAQKQQASSTEQLQSEGRGSSRSEGGGAHHPCSPSTCSSTRTATSSPGI</sequence>
<protein>
    <recommendedName>
        <fullName evidence="7">HTH myb-type domain-containing protein</fullName>
    </recommendedName>
</protein>
<dbReference type="GO" id="GO:0005634">
    <property type="term" value="C:nucleus"/>
    <property type="evidence" value="ECO:0007669"/>
    <property type="project" value="UniProtKB-SubCell"/>
</dbReference>
<feature type="region of interest" description="Disordered" evidence="6">
    <location>
        <begin position="52"/>
        <end position="218"/>
    </location>
</feature>
<evidence type="ECO:0000256" key="6">
    <source>
        <dbReference type="SAM" id="MobiDB-lite"/>
    </source>
</evidence>
<name>A0AAV2GDP4_9ROSI</name>
<dbReference type="InterPro" id="IPR044787">
    <property type="entry name" value="HHO5-like"/>
</dbReference>
<dbReference type="EMBL" id="OZ034821">
    <property type="protein sequence ID" value="CAL1408279.1"/>
    <property type="molecule type" value="Genomic_DNA"/>
</dbReference>
<keyword evidence="5" id="KW-0539">Nucleus</keyword>
<dbReference type="Proteomes" id="UP001497516">
    <property type="component" value="Chromosome 8"/>
</dbReference>
<dbReference type="InterPro" id="IPR058673">
    <property type="entry name" value="HHO5-like_N"/>
</dbReference>
<dbReference type="Pfam" id="PF26575">
    <property type="entry name" value="HHO5_N"/>
    <property type="match status" value="1"/>
</dbReference>
<keyword evidence="9" id="KW-1185">Reference proteome</keyword>
<feature type="compositionally biased region" description="Basic and acidic residues" evidence="6">
    <location>
        <begin position="172"/>
        <end position="184"/>
    </location>
</feature>
<feature type="domain" description="HTH myb-type" evidence="7">
    <location>
        <begin position="276"/>
        <end position="336"/>
    </location>
</feature>
<dbReference type="AlphaFoldDB" id="A0AAV2GDP4"/>
<dbReference type="NCBIfam" id="TIGR01557">
    <property type="entry name" value="myb_SHAQKYF"/>
    <property type="match status" value="1"/>
</dbReference>
<dbReference type="PANTHER" id="PTHR31003">
    <property type="entry name" value="MYB FAMILY TRANSCRIPTION FACTOR"/>
    <property type="match status" value="1"/>
</dbReference>
<evidence type="ECO:0000256" key="3">
    <source>
        <dbReference type="ARBA" id="ARBA00023125"/>
    </source>
</evidence>
<keyword evidence="4" id="KW-0804">Transcription</keyword>
<feature type="compositionally biased region" description="Low complexity" evidence="6">
    <location>
        <begin position="414"/>
        <end position="448"/>
    </location>
</feature>
<dbReference type="PANTHER" id="PTHR31003:SF16">
    <property type="entry name" value="TRANSCRIPTION FACTOR HHO2"/>
    <property type="match status" value="1"/>
</dbReference>
<dbReference type="InterPro" id="IPR006447">
    <property type="entry name" value="Myb_dom_plants"/>
</dbReference>
<feature type="region of interest" description="Disordered" evidence="6">
    <location>
        <begin position="230"/>
        <end position="283"/>
    </location>
</feature>
<reference evidence="8 9" key="1">
    <citation type="submission" date="2024-04" db="EMBL/GenBank/DDBJ databases">
        <authorList>
            <person name="Fracassetti M."/>
        </authorList>
    </citation>
    <scope>NUCLEOTIDE SEQUENCE [LARGE SCALE GENOMIC DNA]</scope>
</reference>
<feature type="compositionally biased region" description="Low complexity" evidence="6">
    <location>
        <begin position="251"/>
        <end position="262"/>
    </location>
</feature>
<feature type="compositionally biased region" description="Basic and acidic residues" evidence="6">
    <location>
        <begin position="124"/>
        <end position="153"/>
    </location>
</feature>
<evidence type="ECO:0000313" key="8">
    <source>
        <dbReference type="EMBL" id="CAL1408279.1"/>
    </source>
</evidence>
<comment type="subcellular location">
    <subcellularLocation>
        <location evidence="1">Nucleus</location>
    </subcellularLocation>
</comment>
<evidence type="ECO:0000256" key="1">
    <source>
        <dbReference type="ARBA" id="ARBA00004123"/>
    </source>
</evidence>
<proteinExistence type="predicted"/>
<evidence type="ECO:0000313" key="9">
    <source>
        <dbReference type="Proteomes" id="UP001497516"/>
    </source>
</evidence>
<dbReference type="GO" id="GO:0003700">
    <property type="term" value="F:DNA-binding transcription factor activity"/>
    <property type="evidence" value="ECO:0007669"/>
    <property type="project" value="InterPro"/>
</dbReference>
<evidence type="ECO:0000259" key="7">
    <source>
        <dbReference type="PROSITE" id="PS51294"/>
    </source>
</evidence>
<feature type="compositionally biased region" description="Polar residues" evidence="6">
    <location>
        <begin position="399"/>
        <end position="413"/>
    </location>
</feature>
<accession>A0AAV2GDP4</accession>
<feature type="compositionally biased region" description="Low complexity" evidence="6">
    <location>
        <begin position="230"/>
        <end position="243"/>
    </location>
</feature>
<dbReference type="InterPro" id="IPR017930">
    <property type="entry name" value="Myb_dom"/>
</dbReference>
<feature type="compositionally biased region" description="Gly residues" evidence="6">
    <location>
        <begin position="201"/>
        <end position="215"/>
    </location>
</feature>